<keyword evidence="2" id="KW-1185">Reference proteome</keyword>
<gene>
    <name evidence="1" type="ORF">DPMN_190055</name>
</gene>
<reference evidence="1" key="1">
    <citation type="journal article" date="2019" name="bioRxiv">
        <title>The Genome of the Zebra Mussel, Dreissena polymorpha: A Resource for Invasive Species Research.</title>
        <authorList>
            <person name="McCartney M.A."/>
            <person name="Auch B."/>
            <person name="Kono T."/>
            <person name="Mallez S."/>
            <person name="Zhang Y."/>
            <person name="Obille A."/>
            <person name="Becker A."/>
            <person name="Abrahante J.E."/>
            <person name="Garbe J."/>
            <person name="Badalamenti J.P."/>
            <person name="Herman A."/>
            <person name="Mangelson H."/>
            <person name="Liachko I."/>
            <person name="Sullivan S."/>
            <person name="Sone E.D."/>
            <person name="Koren S."/>
            <person name="Silverstein K.A.T."/>
            <person name="Beckman K.B."/>
            <person name="Gohl D.M."/>
        </authorList>
    </citation>
    <scope>NUCLEOTIDE SEQUENCE</scope>
    <source>
        <strain evidence="1">Duluth1</strain>
        <tissue evidence="1">Whole animal</tissue>
    </source>
</reference>
<comment type="caution">
    <text evidence="1">The sequence shown here is derived from an EMBL/GenBank/DDBJ whole genome shotgun (WGS) entry which is preliminary data.</text>
</comment>
<reference evidence="1" key="2">
    <citation type="submission" date="2020-11" db="EMBL/GenBank/DDBJ databases">
        <authorList>
            <person name="McCartney M.A."/>
            <person name="Auch B."/>
            <person name="Kono T."/>
            <person name="Mallez S."/>
            <person name="Becker A."/>
            <person name="Gohl D.M."/>
            <person name="Silverstein K.A.T."/>
            <person name="Koren S."/>
            <person name="Bechman K.B."/>
            <person name="Herman A."/>
            <person name="Abrahante J.E."/>
            <person name="Garbe J."/>
        </authorList>
    </citation>
    <scope>NUCLEOTIDE SEQUENCE</scope>
    <source>
        <strain evidence="1">Duluth1</strain>
        <tissue evidence="1">Whole animal</tissue>
    </source>
</reference>
<dbReference type="AlphaFoldDB" id="A0A9D4DWM6"/>
<proteinExistence type="predicted"/>
<sequence length="121" mass="13233">MNQQQSSSQDYGISKVQDPQSMNIITANEPAAVIISRFWYIHGTGPLVCTNLAERISDAIGGNQAIQSETQPVAAIVNILTPVIPKKLRVTYCFRCASLHIPPGLFNTYSESLNVIKGENE</sequence>
<organism evidence="1 2">
    <name type="scientific">Dreissena polymorpha</name>
    <name type="common">Zebra mussel</name>
    <name type="synonym">Mytilus polymorpha</name>
    <dbReference type="NCBI Taxonomy" id="45954"/>
    <lineage>
        <taxon>Eukaryota</taxon>
        <taxon>Metazoa</taxon>
        <taxon>Spiralia</taxon>
        <taxon>Lophotrochozoa</taxon>
        <taxon>Mollusca</taxon>
        <taxon>Bivalvia</taxon>
        <taxon>Autobranchia</taxon>
        <taxon>Heteroconchia</taxon>
        <taxon>Euheterodonta</taxon>
        <taxon>Imparidentia</taxon>
        <taxon>Neoheterodontei</taxon>
        <taxon>Myida</taxon>
        <taxon>Dreissenoidea</taxon>
        <taxon>Dreissenidae</taxon>
        <taxon>Dreissena</taxon>
    </lineage>
</organism>
<evidence type="ECO:0000313" key="1">
    <source>
        <dbReference type="EMBL" id="KAH3755362.1"/>
    </source>
</evidence>
<evidence type="ECO:0000313" key="2">
    <source>
        <dbReference type="Proteomes" id="UP000828390"/>
    </source>
</evidence>
<dbReference type="Proteomes" id="UP000828390">
    <property type="component" value="Unassembled WGS sequence"/>
</dbReference>
<name>A0A9D4DWM6_DREPO</name>
<accession>A0A9D4DWM6</accession>
<dbReference type="EMBL" id="JAIWYP010000010">
    <property type="protein sequence ID" value="KAH3755362.1"/>
    <property type="molecule type" value="Genomic_DNA"/>
</dbReference>
<protein>
    <submittedName>
        <fullName evidence="1">Uncharacterized protein</fullName>
    </submittedName>
</protein>